<dbReference type="OrthoDB" id="47974at2759"/>
<dbReference type="Proteomes" id="UP000266841">
    <property type="component" value="Unassembled WGS sequence"/>
</dbReference>
<evidence type="ECO:0008006" key="3">
    <source>
        <dbReference type="Google" id="ProtNLM"/>
    </source>
</evidence>
<keyword evidence="2" id="KW-1185">Reference proteome</keyword>
<comment type="caution">
    <text evidence="1">The sequence shown here is derived from an EMBL/GenBank/DDBJ whole genome shotgun (WGS) entry which is preliminary data.</text>
</comment>
<reference evidence="1 2" key="1">
    <citation type="journal article" date="2012" name="Genome Biol.">
        <title>Genome and low-iron response of an oceanic diatom adapted to chronic iron limitation.</title>
        <authorList>
            <person name="Lommer M."/>
            <person name="Specht M."/>
            <person name="Roy A.S."/>
            <person name="Kraemer L."/>
            <person name="Andreson R."/>
            <person name="Gutowska M.A."/>
            <person name="Wolf J."/>
            <person name="Bergner S.V."/>
            <person name="Schilhabel M.B."/>
            <person name="Klostermeier U.C."/>
            <person name="Beiko R.G."/>
            <person name="Rosenstiel P."/>
            <person name="Hippler M."/>
            <person name="Laroche J."/>
        </authorList>
    </citation>
    <scope>NUCLEOTIDE SEQUENCE [LARGE SCALE GENOMIC DNA]</scope>
    <source>
        <strain evidence="1 2">CCMP1005</strain>
    </source>
</reference>
<dbReference type="InterPro" id="IPR053159">
    <property type="entry name" value="Hybrid_Histidine_Kinase"/>
</dbReference>
<dbReference type="PANTHER" id="PTHR43642:SF1">
    <property type="entry name" value="HYBRID SIGNAL TRANSDUCTION HISTIDINE KINASE G"/>
    <property type="match status" value="1"/>
</dbReference>
<dbReference type="OMA" id="FFLGCCR"/>
<name>K0RA04_THAOC</name>
<gene>
    <name evidence="1" type="ORF">THAOC_35585</name>
</gene>
<organism evidence="1 2">
    <name type="scientific">Thalassiosira oceanica</name>
    <name type="common">Marine diatom</name>
    <dbReference type="NCBI Taxonomy" id="159749"/>
    <lineage>
        <taxon>Eukaryota</taxon>
        <taxon>Sar</taxon>
        <taxon>Stramenopiles</taxon>
        <taxon>Ochrophyta</taxon>
        <taxon>Bacillariophyta</taxon>
        <taxon>Coscinodiscophyceae</taxon>
        <taxon>Thalassiosirophycidae</taxon>
        <taxon>Thalassiosirales</taxon>
        <taxon>Thalassiosiraceae</taxon>
        <taxon>Thalassiosira</taxon>
    </lineage>
</organism>
<dbReference type="SUPFAM" id="SSF52540">
    <property type="entry name" value="P-loop containing nucleoside triphosphate hydrolases"/>
    <property type="match status" value="1"/>
</dbReference>
<dbReference type="eggNOG" id="ENOG502SDA5">
    <property type="taxonomic scope" value="Eukaryota"/>
</dbReference>
<evidence type="ECO:0000313" key="2">
    <source>
        <dbReference type="Proteomes" id="UP000266841"/>
    </source>
</evidence>
<accession>K0RA04</accession>
<feature type="non-terminal residue" evidence="1">
    <location>
        <position position="1"/>
    </location>
</feature>
<dbReference type="AlphaFoldDB" id="K0RA04"/>
<sequence length="923" mass="104593">KSVLAYRLGATIQSRGGTFISGKFDFLQQRKPFLAVGMAFNQYCEILVEQGKAATIGCKLRSALGDEIVHLVQVIPKLSNIISDSACAVQSIDNAIDPGRRLLHLFTEFVRIIAETSDMALFLDDTPSLEVIRYLITSDFNTRHRFFFLGCCRQNEVAEQSPLMNLISDVTCQGVRVMTIELTRMDEELTNRIVSRLLQLSPRLTKDLAHVVFKKTNGLPLFFSQLLMALSRNKSLQPSLSRQRWEWDITKIETLPLPRDVATFLESNITRLPQHVQEALITLAFFGSRTDSVIIRTLERVRNVSLCEPLEIALAEGLIERRGGQYCFLHDSIQESCYNRVDEPDRPPRHYEYGMSLSSFAMNSSDDSLLLIAADQINRGGPMALDSIGQTSDRRKQAYTLAELNLQAGIKAMKMSNFDGDSLNLKLLCNAICKFAKHPDDTLDSSYYSVGAISKINPQESLDRAIGVLGSIGEVFPDSYDESDIRPLFHEVNELLSDHTDASLLALKPMTDPRKRIAMRFLGRINLLALLARPNLQPVLTIKMIRLTLAHGISPHSSIGFAAFGLLHAKLVSIPSGYRWTKLARRLLDKNFTNDVAGDVYHLTTQLACFVEPLQSANETFLQSYSCSMLCGDVNNAIQNMLVHAVGSFWCGLHLDKVKDNFEASACLAKKFGYTIWLRPLQRTALTLAGVDERDLPSEVTEMAKLSPFSALLSCFNRMMKRCVQLTLLVARNPKAQHFMRSYYFRDLEQTRIHAMDYFELSKDLKSWTVVYVHSPQEFFGGLAAFWIYRKTKDPMWLQRGKKAKITMEKWAKSSEWNFQSRFFLLEAEAYFCIKDYNSARASYDKAIASAKKHRFVNEEALANETAGYFFMDLGRKDDCLRYMLEAHKLYHAWGAQAKSNALYDFTMKSFEGANSRHSFNTT</sequence>
<protein>
    <recommendedName>
        <fullName evidence="3">Orc1-like AAA ATPase domain-containing protein</fullName>
    </recommendedName>
</protein>
<evidence type="ECO:0000313" key="1">
    <source>
        <dbReference type="EMBL" id="EJK45781.1"/>
    </source>
</evidence>
<proteinExistence type="predicted"/>
<dbReference type="PANTHER" id="PTHR43642">
    <property type="entry name" value="HYBRID SIGNAL TRANSDUCTION HISTIDINE KINASE G"/>
    <property type="match status" value="1"/>
</dbReference>
<dbReference type="SUPFAM" id="SSF48452">
    <property type="entry name" value="TPR-like"/>
    <property type="match status" value="1"/>
</dbReference>
<dbReference type="InterPro" id="IPR027417">
    <property type="entry name" value="P-loop_NTPase"/>
</dbReference>
<dbReference type="InterPro" id="IPR011990">
    <property type="entry name" value="TPR-like_helical_dom_sf"/>
</dbReference>
<dbReference type="EMBL" id="AGNL01048245">
    <property type="protein sequence ID" value="EJK45781.1"/>
    <property type="molecule type" value="Genomic_DNA"/>
</dbReference>